<comment type="caution">
    <text evidence="5">The sequence shown here is derived from an EMBL/GenBank/DDBJ whole genome shotgun (WGS) entry which is preliminary data.</text>
</comment>
<organism evidence="5 6">
    <name type="scientific">Corynebacterium aquatimens</name>
    <dbReference type="NCBI Taxonomy" id="1190508"/>
    <lineage>
        <taxon>Bacteria</taxon>
        <taxon>Bacillati</taxon>
        <taxon>Actinomycetota</taxon>
        <taxon>Actinomycetes</taxon>
        <taxon>Mycobacteriales</taxon>
        <taxon>Corynebacteriaceae</taxon>
        <taxon>Corynebacterium</taxon>
    </lineage>
</organism>
<feature type="domain" description="Rib" evidence="4">
    <location>
        <begin position="1007"/>
        <end position="1083"/>
    </location>
</feature>
<feature type="compositionally biased region" description="Low complexity" evidence="1">
    <location>
        <begin position="1095"/>
        <end position="1149"/>
    </location>
</feature>
<feature type="signal peptide" evidence="3">
    <location>
        <begin position="1"/>
        <end position="35"/>
    </location>
</feature>
<evidence type="ECO:0000256" key="1">
    <source>
        <dbReference type="SAM" id="MobiDB-lite"/>
    </source>
</evidence>
<keyword evidence="2" id="KW-0812">Transmembrane</keyword>
<feature type="domain" description="Rib" evidence="4">
    <location>
        <begin position="536"/>
        <end position="611"/>
    </location>
</feature>
<keyword evidence="2" id="KW-0472">Membrane</keyword>
<dbReference type="InterPro" id="IPR006311">
    <property type="entry name" value="TAT_signal"/>
</dbReference>
<dbReference type="Pfam" id="PF08428">
    <property type="entry name" value="Rib"/>
    <property type="match status" value="10"/>
</dbReference>
<feature type="domain" description="Rib" evidence="4">
    <location>
        <begin position="930"/>
        <end position="1005"/>
    </location>
</feature>
<evidence type="ECO:0000313" key="6">
    <source>
        <dbReference type="Proteomes" id="UP000658613"/>
    </source>
</evidence>
<reference evidence="5" key="1">
    <citation type="submission" date="2020-11" db="EMBL/GenBank/DDBJ databases">
        <title>Sequencing the genomes of 1000 actinobacteria strains.</title>
        <authorList>
            <person name="Klenk H.-P."/>
        </authorList>
    </citation>
    <scope>NUCLEOTIDE SEQUENCE</scope>
    <source>
        <strain evidence="5">DSM 45632</strain>
    </source>
</reference>
<evidence type="ECO:0000256" key="3">
    <source>
        <dbReference type="SAM" id="SignalP"/>
    </source>
</evidence>
<dbReference type="Gene3D" id="3.10.20.890">
    <property type="match status" value="1"/>
</dbReference>
<keyword evidence="6" id="KW-1185">Reference proteome</keyword>
<feature type="chain" id="PRO_5037253595" evidence="3">
    <location>
        <begin position="36"/>
        <end position="1324"/>
    </location>
</feature>
<feature type="domain" description="Rib" evidence="4">
    <location>
        <begin position="852"/>
        <end position="927"/>
    </location>
</feature>
<feature type="domain" description="Rib" evidence="4">
    <location>
        <begin position="457"/>
        <end position="533"/>
    </location>
</feature>
<dbReference type="RefSeq" id="WP_196825227.1">
    <property type="nucleotide sequence ID" value="NZ_CP046980.1"/>
</dbReference>
<gene>
    <name evidence="5" type="ORF">IW254_001884</name>
</gene>
<feature type="transmembrane region" description="Helical" evidence="2">
    <location>
        <begin position="1243"/>
        <end position="1264"/>
    </location>
</feature>
<evidence type="ECO:0000256" key="2">
    <source>
        <dbReference type="SAM" id="Phobius"/>
    </source>
</evidence>
<feature type="domain" description="Rib" evidence="4">
    <location>
        <begin position="615"/>
        <end position="689"/>
    </location>
</feature>
<keyword evidence="3" id="KW-0732">Signal</keyword>
<protein>
    <submittedName>
        <fullName evidence="5">Rib/alpha/Esp surface antigen-like repeat protein</fullName>
    </submittedName>
</protein>
<feature type="domain" description="Rib" evidence="4">
    <location>
        <begin position="693"/>
        <end position="764"/>
    </location>
</feature>
<proteinExistence type="predicted"/>
<feature type="domain" description="Rib" evidence="4">
    <location>
        <begin position="780"/>
        <end position="840"/>
    </location>
</feature>
<keyword evidence="2" id="KW-1133">Transmembrane helix</keyword>
<dbReference type="NCBIfam" id="TIGR02331">
    <property type="entry name" value="rib_alpha"/>
    <property type="match status" value="5"/>
</dbReference>
<dbReference type="InterPro" id="IPR012706">
    <property type="entry name" value="Rib_alpha_Esp_rpt"/>
</dbReference>
<accession>A0A931DZE8</accession>
<sequence>MSTSSPKKRRNVSLLAGIAATSLTAGLVLIPQADAETKTNLSQPLACNLQLKDPGAIPLGQASGVEGVYNAANKQYSNFKITMASTSAPDTVAPGEEFEYVINAGTVGVPAQIKAAVTANVSRVSQLNMWYELPENAEYVSHSQSGGLADVKVEKVGNKLRIWIPEPLKGSKDVTKWTKTGKGDYVHGGAEATKSGDYFNIAIPKVTIKLKATGEPGSTIQAGFPKVDADKFGSDLPIQFYADASAKLVFSSISANGFIRCGLSEDDTYWPREKNGTNLPSDKFSAVSIVAPEKTPDNEANDPKAKGAVTITEGDALPDAKAQIADFANLPAGTTAAWATTHTNVGDNQDGKITVTYPDKTTDTVAIKVNVKKKATQAETFEPQAKGAVTITEGDALPDAKAQIADFANLPAGTTAAWATTHTNVGDNQDGKITVTYPDKTTDTVAIKVNVKKKATQAETFDPQAKGVVEITEGDALPKAEDQIAEFGSLPSGTKAAWATTHTEVKDGQAGKITVTYPDNSTDTVSVTVNVKKKDDNLKYDPKAKAPVTIIEGKQLPEAKDQIADFGDLPAGTTAAWASEHKTVGDNQPGKITVTYPDDTADTVEIVVNVKASLASQNDPKAKGAVTITQGDELPTAADQIADFDKLPAGTKAEWTSTHTEVRDNQTGTIEVTYSDGSTDTVRLAVNVKAVWEPQGKANVTQVKTGTAISDEDAKAQITNANDAPAGTTFVWKTKPDTTTAAENVEGVVTVTVPGKDAVDITVTYLVQDELTWLPQADEKTKKVEVGAKIDATDAKAWITNADAADAPQDATYEWVETPDTATPGEKTGTIKITAGEKTYERTVKYNVVTVYAPKAVDKQDVEIGTTVENNATTAEAHVANAADAPFGTTFEWVKVPATDKVGESKGTIKVTAPDKDAVELEVVYNVTSSYAPTVKQGAEVAIGTEIKPEGAKALITNAAKAPAGTTFEWGTQPKTDKVGEAKGTIKVTVPGKDAVEVPVTIKVTSTYMPVKKSTATEVEQGASIKDEDAKAQFTNADQAPAGTTFAWKTKPVTTEAGPTTGVVTIAVPGAEPQDITVNYTVKAKSSQPDPESPAPTTTVTETESTSTPPTTTVTETESTATPTTTTVTETSTSTSPTTTSTSTTTEEPAPAPTTDKKVTVLVKGANGQAAFKPGDTLTVNVNGVDKELTVGADGKVEIKDGDLPAGIEKFEVKVKDTEGKESIWTVDLKKGTAKKKLSTGEIVGAVLGSIFGIAAIALSFIPIPGMKEAITNFQKQAGFFNPELAGMVEKAQPIVGSLAGIAILGGVLGTTLGGKVEVKVENK</sequence>
<dbReference type="InterPro" id="IPR059115">
    <property type="entry name" value="Rib"/>
</dbReference>
<evidence type="ECO:0000313" key="5">
    <source>
        <dbReference type="EMBL" id="MBG6122915.1"/>
    </source>
</evidence>
<feature type="region of interest" description="Disordered" evidence="1">
    <location>
        <begin position="1083"/>
        <end position="1157"/>
    </location>
</feature>
<name>A0A931DZE8_9CORY</name>
<feature type="domain" description="Rib" evidence="4">
    <location>
        <begin position="377"/>
        <end position="453"/>
    </location>
</feature>
<dbReference type="PROSITE" id="PS51318">
    <property type="entry name" value="TAT"/>
    <property type="match status" value="1"/>
</dbReference>
<dbReference type="Proteomes" id="UP000658613">
    <property type="component" value="Unassembled WGS sequence"/>
</dbReference>
<evidence type="ECO:0000259" key="4">
    <source>
        <dbReference type="Pfam" id="PF08428"/>
    </source>
</evidence>
<feature type="domain" description="Rib" evidence="4">
    <location>
        <begin position="297"/>
        <end position="373"/>
    </location>
</feature>
<dbReference type="EMBL" id="JADOUE010000001">
    <property type="protein sequence ID" value="MBG6122915.1"/>
    <property type="molecule type" value="Genomic_DNA"/>
</dbReference>